<evidence type="ECO:0000313" key="3">
    <source>
        <dbReference type="Proteomes" id="UP001305414"/>
    </source>
</evidence>
<evidence type="ECO:0000313" key="2">
    <source>
        <dbReference type="EMBL" id="KAK5631759.1"/>
    </source>
</evidence>
<organism evidence="2 3">
    <name type="scientific">Xylaria bambusicola</name>
    <dbReference type="NCBI Taxonomy" id="326684"/>
    <lineage>
        <taxon>Eukaryota</taxon>
        <taxon>Fungi</taxon>
        <taxon>Dikarya</taxon>
        <taxon>Ascomycota</taxon>
        <taxon>Pezizomycotina</taxon>
        <taxon>Sordariomycetes</taxon>
        <taxon>Xylariomycetidae</taxon>
        <taxon>Xylariales</taxon>
        <taxon>Xylariaceae</taxon>
        <taxon>Xylaria</taxon>
    </lineage>
</organism>
<feature type="region of interest" description="Disordered" evidence="1">
    <location>
        <begin position="1"/>
        <end position="26"/>
    </location>
</feature>
<proteinExistence type="predicted"/>
<keyword evidence="3" id="KW-1185">Reference proteome</keyword>
<feature type="compositionally biased region" description="Polar residues" evidence="1">
    <location>
        <begin position="1"/>
        <end position="24"/>
    </location>
</feature>
<dbReference type="EMBL" id="JAWHQM010000021">
    <property type="protein sequence ID" value="KAK5631759.1"/>
    <property type="molecule type" value="Genomic_DNA"/>
</dbReference>
<evidence type="ECO:0000256" key="1">
    <source>
        <dbReference type="SAM" id="MobiDB-lite"/>
    </source>
</evidence>
<accession>A0AAN7V0N9</accession>
<name>A0AAN7V0N9_9PEZI</name>
<dbReference type="AlphaFoldDB" id="A0AAN7V0N9"/>
<sequence length="64" mass="6772">MLYSVSPLSTPATLNPSHSSTATHSEAVAIPSAEDHQIRLTMFQAGACPRARESLGKQESYAVA</sequence>
<gene>
    <name evidence="2" type="ORF">RRF57_007473</name>
</gene>
<reference evidence="2 3" key="1">
    <citation type="submission" date="2023-10" db="EMBL/GenBank/DDBJ databases">
        <title>Draft genome sequence of Xylaria bambusicola isolate GMP-LS, the root and basal stem rot pathogen of sugarcane in Indonesia.</title>
        <authorList>
            <person name="Selvaraj P."/>
            <person name="Muralishankar V."/>
            <person name="Muruganantham S."/>
            <person name="Sp S."/>
            <person name="Haryani S."/>
            <person name="Lau K.J.X."/>
            <person name="Naqvi N.I."/>
        </authorList>
    </citation>
    <scope>NUCLEOTIDE SEQUENCE [LARGE SCALE GENOMIC DNA]</scope>
    <source>
        <strain evidence="2">GMP-LS</strain>
    </source>
</reference>
<dbReference type="Proteomes" id="UP001305414">
    <property type="component" value="Unassembled WGS sequence"/>
</dbReference>
<protein>
    <submittedName>
        <fullName evidence="2">Uncharacterized protein</fullName>
    </submittedName>
</protein>
<comment type="caution">
    <text evidence="2">The sequence shown here is derived from an EMBL/GenBank/DDBJ whole genome shotgun (WGS) entry which is preliminary data.</text>
</comment>